<protein>
    <recommendedName>
        <fullName evidence="1">DUF397 domain-containing protein</fullName>
    </recommendedName>
</protein>
<evidence type="ECO:0000259" key="1">
    <source>
        <dbReference type="Pfam" id="PF04149"/>
    </source>
</evidence>
<sequence length="71" mass="7858">MEPSIEVSQSDLKWHIASRCTSGNCVEVAVDTDAVFLRDSKDPGSGGLRYSHREWQNFVIAAKAGVYDMPK</sequence>
<evidence type="ECO:0000313" key="2">
    <source>
        <dbReference type="EMBL" id="GII38686.1"/>
    </source>
</evidence>
<feature type="domain" description="DUF397" evidence="1">
    <location>
        <begin position="12"/>
        <end position="63"/>
    </location>
</feature>
<gene>
    <name evidence="2" type="ORF">Pph01_36890</name>
</gene>
<keyword evidence="3" id="KW-1185">Reference proteome</keyword>
<organism evidence="2 3">
    <name type="scientific">Planotetraspora phitsanulokensis</name>
    <dbReference type="NCBI Taxonomy" id="575192"/>
    <lineage>
        <taxon>Bacteria</taxon>
        <taxon>Bacillati</taxon>
        <taxon>Actinomycetota</taxon>
        <taxon>Actinomycetes</taxon>
        <taxon>Streptosporangiales</taxon>
        <taxon>Streptosporangiaceae</taxon>
        <taxon>Planotetraspora</taxon>
    </lineage>
</organism>
<dbReference type="AlphaFoldDB" id="A0A8J3U870"/>
<accession>A0A8J3U870</accession>
<evidence type="ECO:0000313" key="3">
    <source>
        <dbReference type="Proteomes" id="UP000622547"/>
    </source>
</evidence>
<reference evidence="2 3" key="1">
    <citation type="submission" date="2021-01" db="EMBL/GenBank/DDBJ databases">
        <title>Whole genome shotgun sequence of Planotetraspora phitsanulokensis NBRC 104273.</title>
        <authorList>
            <person name="Komaki H."/>
            <person name="Tamura T."/>
        </authorList>
    </citation>
    <scope>NUCLEOTIDE SEQUENCE [LARGE SCALE GENOMIC DNA]</scope>
    <source>
        <strain evidence="2 3">NBRC 104273</strain>
    </source>
</reference>
<dbReference type="InterPro" id="IPR007278">
    <property type="entry name" value="DUF397"/>
</dbReference>
<dbReference type="RefSeq" id="WP_204074313.1">
    <property type="nucleotide sequence ID" value="NZ_BAABHI010000031.1"/>
</dbReference>
<proteinExistence type="predicted"/>
<dbReference type="Proteomes" id="UP000622547">
    <property type="component" value="Unassembled WGS sequence"/>
</dbReference>
<comment type="caution">
    <text evidence="2">The sequence shown here is derived from an EMBL/GenBank/DDBJ whole genome shotgun (WGS) entry which is preliminary data.</text>
</comment>
<name>A0A8J3U870_9ACTN</name>
<dbReference type="Pfam" id="PF04149">
    <property type="entry name" value="DUF397"/>
    <property type="match status" value="1"/>
</dbReference>
<dbReference type="EMBL" id="BOOP01000015">
    <property type="protein sequence ID" value="GII38686.1"/>
    <property type="molecule type" value="Genomic_DNA"/>
</dbReference>